<keyword evidence="1" id="KW-1133">Transmembrane helix</keyword>
<name>A0A2T7G2S1_9RHOB</name>
<comment type="caution">
    <text evidence="2">The sequence shown here is derived from an EMBL/GenBank/DDBJ whole genome shotgun (WGS) entry which is preliminary data.</text>
</comment>
<feature type="transmembrane region" description="Helical" evidence="1">
    <location>
        <begin position="20"/>
        <end position="41"/>
    </location>
</feature>
<dbReference type="EMBL" id="QCYH01000019">
    <property type="protein sequence ID" value="PVA08719.1"/>
    <property type="molecule type" value="Genomic_DNA"/>
</dbReference>
<evidence type="ECO:0000313" key="2">
    <source>
        <dbReference type="EMBL" id="PVA08719.1"/>
    </source>
</evidence>
<dbReference type="Proteomes" id="UP000244446">
    <property type="component" value="Unassembled WGS sequence"/>
</dbReference>
<organism evidence="2 3">
    <name type="scientific">Pelagivirga sediminicola</name>
    <dbReference type="NCBI Taxonomy" id="2170575"/>
    <lineage>
        <taxon>Bacteria</taxon>
        <taxon>Pseudomonadati</taxon>
        <taxon>Pseudomonadota</taxon>
        <taxon>Alphaproteobacteria</taxon>
        <taxon>Rhodobacterales</taxon>
        <taxon>Paracoccaceae</taxon>
        <taxon>Pelagivirga</taxon>
    </lineage>
</organism>
<evidence type="ECO:0000256" key="1">
    <source>
        <dbReference type="SAM" id="Phobius"/>
    </source>
</evidence>
<keyword evidence="3" id="KW-1185">Reference proteome</keyword>
<protein>
    <submittedName>
        <fullName evidence="2">Uncharacterized protein</fullName>
    </submittedName>
</protein>
<reference evidence="2 3" key="1">
    <citation type="submission" date="2018-04" db="EMBL/GenBank/DDBJ databases">
        <title>Pelagivirga bohaiensis gen. nov., sp. nov., a bacterium isolated from the Bohai Sea.</title>
        <authorList>
            <person name="Ji X."/>
        </authorList>
    </citation>
    <scope>NUCLEOTIDE SEQUENCE [LARGE SCALE GENOMIC DNA]</scope>
    <source>
        <strain evidence="2 3">BH-SD19</strain>
    </source>
</reference>
<proteinExistence type="predicted"/>
<dbReference type="AlphaFoldDB" id="A0A2T7G2S1"/>
<evidence type="ECO:0000313" key="3">
    <source>
        <dbReference type="Proteomes" id="UP000244446"/>
    </source>
</evidence>
<dbReference type="RefSeq" id="WP_108693537.1">
    <property type="nucleotide sequence ID" value="NZ_QCYH01000019.1"/>
</dbReference>
<accession>A0A2T7G2S1</accession>
<keyword evidence="1" id="KW-0472">Membrane</keyword>
<keyword evidence="1" id="KW-0812">Transmembrane</keyword>
<gene>
    <name evidence="2" type="ORF">DC366_17790</name>
</gene>
<sequence length="120" mass="13798">MNHLFDIKIPFWRFARNTLIVSCLSLLPLLLLYILLSPGFAGMLLDNRMALSRFLRQVVTNGLPVVFAVNYLSFFLYAVMKDGQRWTNVHGRLSAYPADFGNLRWPQAVRARAQPARMAR</sequence>
<feature type="transmembrane region" description="Helical" evidence="1">
    <location>
        <begin position="61"/>
        <end position="80"/>
    </location>
</feature>